<dbReference type="EMBL" id="JXBL01000001">
    <property type="protein sequence ID" value="KIE41306.1"/>
    <property type="molecule type" value="Genomic_DNA"/>
</dbReference>
<dbReference type="RefSeq" id="WP_039642932.1">
    <property type="nucleotide sequence ID" value="NZ_JXBL01000001.1"/>
</dbReference>
<dbReference type="PANTHER" id="PTHR43179:SF12">
    <property type="entry name" value="GALACTOFURANOSYLTRANSFERASE GLFT2"/>
    <property type="match status" value="1"/>
</dbReference>
<organism evidence="5 6">
    <name type="scientific">Geobacter soli</name>
    <dbReference type="NCBI Taxonomy" id="1510391"/>
    <lineage>
        <taxon>Bacteria</taxon>
        <taxon>Pseudomonadati</taxon>
        <taxon>Thermodesulfobacteriota</taxon>
        <taxon>Desulfuromonadia</taxon>
        <taxon>Geobacterales</taxon>
        <taxon>Geobacteraceae</taxon>
        <taxon>Geobacter</taxon>
    </lineage>
</organism>
<dbReference type="Pfam" id="PF00535">
    <property type="entry name" value="Glycos_transf_2"/>
    <property type="match status" value="1"/>
</dbReference>
<dbReference type="InterPro" id="IPR001173">
    <property type="entry name" value="Glyco_trans_2-like"/>
</dbReference>
<proteinExistence type="inferred from homology"/>
<keyword evidence="3 5" id="KW-0808">Transferase</keyword>
<dbReference type="AlphaFoldDB" id="A0A0C1QSS1"/>
<keyword evidence="2" id="KW-0328">Glycosyltransferase</keyword>
<keyword evidence="6" id="KW-1185">Reference proteome</keyword>
<dbReference type="Proteomes" id="UP000031433">
    <property type="component" value="Unassembled WGS sequence"/>
</dbReference>
<evidence type="ECO:0000256" key="3">
    <source>
        <dbReference type="ARBA" id="ARBA00022679"/>
    </source>
</evidence>
<dbReference type="CDD" id="cd02526">
    <property type="entry name" value="GT2_RfbF_like"/>
    <property type="match status" value="1"/>
</dbReference>
<accession>A0A0C1QSS1</accession>
<gene>
    <name evidence="5" type="ORF">SE37_00975</name>
</gene>
<reference evidence="5 6" key="1">
    <citation type="submission" date="2015-01" db="EMBL/GenBank/DDBJ databases">
        <title>Genome sequence of the anaerobic bacterium Geobacter soli GSS01, a dissimilatory Fe(III) reducer from soil.</title>
        <authorList>
            <person name="Yang G."/>
            <person name="Zhou S."/>
        </authorList>
    </citation>
    <scope>NUCLEOTIDE SEQUENCE [LARGE SCALE GENOMIC DNA]</scope>
    <source>
        <strain evidence="5 6">GSS01</strain>
    </source>
</reference>
<protein>
    <submittedName>
        <fullName evidence="5">Glycosyl transferase</fullName>
    </submittedName>
</protein>
<feature type="domain" description="Glycosyltransferase 2-like" evidence="4">
    <location>
        <begin position="22"/>
        <end position="118"/>
    </location>
</feature>
<dbReference type="PANTHER" id="PTHR43179">
    <property type="entry name" value="RHAMNOSYLTRANSFERASE WBBL"/>
    <property type="match status" value="1"/>
</dbReference>
<dbReference type="InterPro" id="IPR029044">
    <property type="entry name" value="Nucleotide-diphossugar_trans"/>
</dbReference>
<dbReference type="Gene3D" id="3.90.550.10">
    <property type="entry name" value="Spore Coat Polysaccharide Biosynthesis Protein SpsA, Chain A"/>
    <property type="match status" value="1"/>
</dbReference>
<evidence type="ECO:0000259" key="4">
    <source>
        <dbReference type="Pfam" id="PF00535"/>
    </source>
</evidence>
<dbReference type="GO" id="GO:0016757">
    <property type="term" value="F:glycosyltransferase activity"/>
    <property type="evidence" value="ECO:0007669"/>
    <property type="project" value="UniProtKB-KW"/>
</dbReference>
<name>A0A0C1QSS1_9BACT</name>
<comment type="caution">
    <text evidence="5">The sequence shown here is derived from an EMBL/GenBank/DDBJ whole genome shotgun (WGS) entry which is preliminary data.</text>
</comment>
<comment type="similarity">
    <text evidence="1">Belongs to the glycosyltransferase 2 family.</text>
</comment>
<evidence type="ECO:0000256" key="1">
    <source>
        <dbReference type="ARBA" id="ARBA00006739"/>
    </source>
</evidence>
<evidence type="ECO:0000313" key="6">
    <source>
        <dbReference type="Proteomes" id="UP000031433"/>
    </source>
</evidence>
<evidence type="ECO:0000313" key="5">
    <source>
        <dbReference type="EMBL" id="KIE41306.1"/>
    </source>
</evidence>
<evidence type="ECO:0000256" key="2">
    <source>
        <dbReference type="ARBA" id="ARBA00022676"/>
    </source>
</evidence>
<sequence length="287" mass="32484">MKGDRLADIRTAGVVVLYRPDSSVLDAVASYRHQVHELIVVDNSEEQDHELHSRLRDRFGATIVGEGRNLGIAAALNRAAREALAEGFDLLLTMDQDSRAEPGMVEQMLACLGSDWRDRVGIVAPFHLTGARPAPGGTTPCSDVMTPMTSGCLVNLAAFREAGPFRDDFFIDFVDNEYCLRLRKKGFQVIRANRALLHHRVGDLRRYGPFVATHHSPLRRYYKTRNRCAVFAEYLRDFPAHCLFDLVRLGKEVASILIFEREKTAKLRMMWRGFLDFRRGRFGPYGG</sequence>
<dbReference type="SUPFAM" id="SSF53448">
    <property type="entry name" value="Nucleotide-diphospho-sugar transferases"/>
    <property type="match status" value="1"/>
</dbReference>